<dbReference type="AlphaFoldDB" id="A0A1Y2HIG3"/>
<feature type="compositionally biased region" description="Polar residues" evidence="1">
    <location>
        <begin position="521"/>
        <end position="531"/>
    </location>
</feature>
<accession>A0A1Y2HIG3</accession>
<gene>
    <name evidence="3" type="ORF">BCR44DRAFT_1157958</name>
</gene>
<sequence length="1008" mass="108634">MPPSNFVVLADPSAFLRPPNSDPPHLTPDAPTARLPLPLPATAAAVLNAFAAFVHTHINPSALWGFRLLSSPPAAPPPALLPLSSGFAHTVTEHITHPAHVTSISPQAASASLTLGTITQHLVSIAGPLSATVHLSEASGTAALSRVAVSPARTGRQRLAATVSVRNVILVLAPFPSTIEQAHHFFKDSLDSSQASLSTSELADLVSGATSHLVQSAITASLLSCGTIVHWLHPFAIADQLSQAIAPVGAFAAALGGVFASIFDLDLSLPLPLLFSGLTPANVHIPSVLALGQEYTLSSSAHLSPSIRIASSFKSESTRVPVAPLHSGPFPRGPWWPVGRFLAHSLLLAPVCHELAHSIQLAVCLQDLPRPIPQILADPLQALLMQARSPHSDGVDHYATVVRMSERFSLFNVLEAQPPVELMEVADLGGMDAVEDMEIDSHPVPESMPCIPPILDPFLGLVDFPPPDSHISTQLADDYEFDYDCLLDALSTLATVPHVPQAGLFGSEPATPRVMSPPTPRRTQFGMTPARTHSSSFPMPELMAFLSNTPETVSIDHVFLAWYRILLYMPSACVFANLIDVLPRIRTRLFDNAEFTGKPIAAILAPAILPPSSLSAKLRAVKLAAHPQSSSQADDSQDSQSDGSNSQQLHTPSLAPSDRPLRSGLSLARAQSFSVVPSALAAAPKKRKLLGRAVSTSTVVAPPTPVHVLPADEVDVIHAHADLVNLRSWLHDYQLREIMVQIVFHFELMLSVLDTTEQQAVTSDPTASQCKSAIETYLSKLQLLTEQDSDQTRFPTRGSVSTPRRSGRQKSAATPRSKAGADTRLRKWIEQTIVFHYHDHAPEFVTQLYQQHGGDMEAYVNATANPFSPKLAKAAAAPSSKTRPSASNDGTVPSNLCSASCMARGHDSLSTAIECVHLIDQNRACHDPRPYPHNFIAGKLLIVILALATWSYLWWLDTFQATIQLLSVKRWQPIIRNNEYPTQAPPLYPCRSRPGIHLANLERVLSRR</sequence>
<keyword evidence="2" id="KW-0472">Membrane</keyword>
<feature type="compositionally biased region" description="Polar residues" evidence="1">
    <location>
        <begin position="788"/>
        <end position="814"/>
    </location>
</feature>
<dbReference type="OrthoDB" id="10690495at2759"/>
<feature type="transmembrane region" description="Helical" evidence="2">
    <location>
        <begin position="936"/>
        <end position="955"/>
    </location>
</feature>
<name>A0A1Y2HIG3_9FUNG</name>
<feature type="region of interest" description="Disordered" evidence="1">
    <location>
        <begin position="507"/>
        <end position="531"/>
    </location>
</feature>
<dbReference type="EMBL" id="MCFL01000029">
    <property type="protein sequence ID" value="ORZ34388.1"/>
    <property type="molecule type" value="Genomic_DNA"/>
</dbReference>
<evidence type="ECO:0000313" key="4">
    <source>
        <dbReference type="Proteomes" id="UP000193411"/>
    </source>
</evidence>
<organism evidence="3 4">
    <name type="scientific">Catenaria anguillulae PL171</name>
    <dbReference type="NCBI Taxonomy" id="765915"/>
    <lineage>
        <taxon>Eukaryota</taxon>
        <taxon>Fungi</taxon>
        <taxon>Fungi incertae sedis</taxon>
        <taxon>Blastocladiomycota</taxon>
        <taxon>Blastocladiomycetes</taxon>
        <taxon>Blastocladiales</taxon>
        <taxon>Catenariaceae</taxon>
        <taxon>Catenaria</taxon>
    </lineage>
</organism>
<proteinExistence type="predicted"/>
<feature type="region of interest" description="Disordered" evidence="1">
    <location>
        <begin position="788"/>
        <end position="821"/>
    </location>
</feature>
<feature type="compositionally biased region" description="Low complexity" evidence="1">
    <location>
        <begin position="628"/>
        <end position="648"/>
    </location>
</feature>
<feature type="region of interest" description="Disordered" evidence="1">
    <location>
        <begin position="625"/>
        <end position="661"/>
    </location>
</feature>
<comment type="caution">
    <text evidence="3">The sequence shown here is derived from an EMBL/GenBank/DDBJ whole genome shotgun (WGS) entry which is preliminary data.</text>
</comment>
<keyword evidence="4" id="KW-1185">Reference proteome</keyword>
<protein>
    <submittedName>
        <fullName evidence="3">Uncharacterized protein</fullName>
    </submittedName>
</protein>
<keyword evidence="2" id="KW-1133">Transmembrane helix</keyword>
<reference evidence="3 4" key="1">
    <citation type="submission" date="2016-07" db="EMBL/GenBank/DDBJ databases">
        <title>Pervasive Adenine N6-methylation of Active Genes in Fungi.</title>
        <authorList>
            <consortium name="DOE Joint Genome Institute"/>
            <person name="Mondo S.J."/>
            <person name="Dannebaum R.O."/>
            <person name="Kuo R.C."/>
            <person name="Labutti K."/>
            <person name="Haridas S."/>
            <person name="Kuo A."/>
            <person name="Salamov A."/>
            <person name="Ahrendt S.R."/>
            <person name="Lipzen A."/>
            <person name="Sullivan W."/>
            <person name="Andreopoulos W.B."/>
            <person name="Clum A."/>
            <person name="Lindquist E."/>
            <person name="Daum C."/>
            <person name="Ramamoorthy G.K."/>
            <person name="Gryganskyi A."/>
            <person name="Culley D."/>
            <person name="Magnuson J.K."/>
            <person name="James T.Y."/>
            <person name="O'Malley M.A."/>
            <person name="Stajich J.E."/>
            <person name="Spatafora J.W."/>
            <person name="Visel A."/>
            <person name="Grigoriev I.V."/>
        </authorList>
    </citation>
    <scope>NUCLEOTIDE SEQUENCE [LARGE SCALE GENOMIC DNA]</scope>
    <source>
        <strain evidence="3 4">PL171</strain>
    </source>
</reference>
<evidence type="ECO:0000256" key="2">
    <source>
        <dbReference type="SAM" id="Phobius"/>
    </source>
</evidence>
<keyword evidence="2" id="KW-0812">Transmembrane</keyword>
<evidence type="ECO:0000313" key="3">
    <source>
        <dbReference type="EMBL" id="ORZ34388.1"/>
    </source>
</evidence>
<dbReference type="Proteomes" id="UP000193411">
    <property type="component" value="Unassembled WGS sequence"/>
</dbReference>
<evidence type="ECO:0000256" key="1">
    <source>
        <dbReference type="SAM" id="MobiDB-lite"/>
    </source>
</evidence>